<sequence>MRPILSLFALAFALTARAVALIETYTEPWAEGNTYVLSVGTDAFGDDITKTLSQIGATGAATSTKTTKTTKTTDGRPTTTANRVVGQDTTAPPMQTTTYWYDPGDGVWTVGTWTATVTAAPAVPTAIVPEGTIQDYNTYQNGVNSAVLSSAAAAGLSSNSTGSSGATSIRPTGWAGSLWSGVLVGVLGVFASGWLL</sequence>
<accession>A0A4Q1BWS6</accession>
<proteinExistence type="predicted"/>
<keyword evidence="3" id="KW-0732">Signal</keyword>
<protein>
    <submittedName>
        <fullName evidence="4">Uncharacterized protein</fullName>
    </submittedName>
</protein>
<evidence type="ECO:0000313" key="5">
    <source>
        <dbReference type="Proteomes" id="UP000289152"/>
    </source>
</evidence>
<gene>
    <name evidence="4" type="ORF">M231_00162</name>
</gene>
<organism evidence="4 5">
    <name type="scientific">Tremella mesenterica</name>
    <name type="common">Jelly fungus</name>
    <dbReference type="NCBI Taxonomy" id="5217"/>
    <lineage>
        <taxon>Eukaryota</taxon>
        <taxon>Fungi</taxon>
        <taxon>Dikarya</taxon>
        <taxon>Basidiomycota</taxon>
        <taxon>Agaricomycotina</taxon>
        <taxon>Tremellomycetes</taxon>
        <taxon>Tremellales</taxon>
        <taxon>Tremellaceae</taxon>
        <taxon>Tremella</taxon>
    </lineage>
</organism>
<feature type="signal peptide" evidence="3">
    <location>
        <begin position="1"/>
        <end position="20"/>
    </location>
</feature>
<keyword evidence="5" id="KW-1185">Reference proteome</keyword>
<evidence type="ECO:0000256" key="2">
    <source>
        <dbReference type="SAM" id="Phobius"/>
    </source>
</evidence>
<dbReference type="Proteomes" id="UP000289152">
    <property type="component" value="Unassembled WGS sequence"/>
</dbReference>
<name>A0A4Q1BWS6_TREME</name>
<evidence type="ECO:0000313" key="4">
    <source>
        <dbReference type="EMBL" id="RXK42608.1"/>
    </source>
</evidence>
<dbReference type="EMBL" id="SDIL01000001">
    <property type="protein sequence ID" value="RXK42608.1"/>
    <property type="molecule type" value="Genomic_DNA"/>
</dbReference>
<dbReference type="AlphaFoldDB" id="A0A4Q1BWS6"/>
<feature type="compositionally biased region" description="Low complexity" evidence="1">
    <location>
        <begin position="59"/>
        <end position="81"/>
    </location>
</feature>
<keyword evidence="2" id="KW-0472">Membrane</keyword>
<reference evidence="4 5" key="1">
    <citation type="submission" date="2016-06" db="EMBL/GenBank/DDBJ databases">
        <title>Evolution of pathogenesis and genome organization in the Tremellales.</title>
        <authorList>
            <person name="Cuomo C."/>
            <person name="Litvintseva A."/>
            <person name="Heitman J."/>
            <person name="Chen Y."/>
            <person name="Sun S."/>
            <person name="Springer D."/>
            <person name="Dromer F."/>
            <person name="Young S."/>
            <person name="Zeng Q."/>
            <person name="Chapman S."/>
            <person name="Gujja S."/>
            <person name="Saif S."/>
            <person name="Birren B."/>
        </authorList>
    </citation>
    <scope>NUCLEOTIDE SEQUENCE [LARGE SCALE GENOMIC DNA]</scope>
    <source>
        <strain evidence="4 5">ATCC 28783</strain>
    </source>
</reference>
<dbReference type="VEuPathDB" id="FungiDB:TREMEDRAFT_70852"/>
<evidence type="ECO:0000256" key="1">
    <source>
        <dbReference type="SAM" id="MobiDB-lite"/>
    </source>
</evidence>
<dbReference type="OrthoDB" id="2576310at2759"/>
<keyword evidence="2" id="KW-1133">Transmembrane helix</keyword>
<dbReference type="InParanoid" id="A0A4Q1BWS6"/>
<evidence type="ECO:0000256" key="3">
    <source>
        <dbReference type="SAM" id="SignalP"/>
    </source>
</evidence>
<feature type="region of interest" description="Disordered" evidence="1">
    <location>
        <begin position="59"/>
        <end position="89"/>
    </location>
</feature>
<feature type="chain" id="PRO_5021011326" evidence="3">
    <location>
        <begin position="21"/>
        <end position="196"/>
    </location>
</feature>
<comment type="caution">
    <text evidence="4">The sequence shown here is derived from an EMBL/GenBank/DDBJ whole genome shotgun (WGS) entry which is preliminary data.</text>
</comment>
<keyword evidence="2" id="KW-0812">Transmembrane</keyword>
<feature type="transmembrane region" description="Helical" evidence="2">
    <location>
        <begin position="174"/>
        <end position="195"/>
    </location>
</feature>